<keyword evidence="1" id="KW-0677">Repeat</keyword>
<dbReference type="GO" id="GO:0005634">
    <property type="term" value="C:nucleus"/>
    <property type="evidence" value="ECO:0007669"/>
    <property type="project" value="TreeGrafter"/>
</dbReference>
<dbReference type="InterPro" id="IPR048570">
    <property type="entry name" value="PSMD1_RPN2_N"/>
</dbReference>
<dbReference type="GO" id="GO:0008540">
    <property type="term" value="C:proteasome regulatory particle, base subcomplex"/>
    <property type="evidence" value="ECO:0007669"/>
    <property type="project" value="TreeGrafter"/>
</dbReference>
<dbReference type="GO" id="GO:0043161">
    <property type="term" value="P:proteasome-mediated ubiquitin-dependent protein catabolic process"/>
    <property type="evidence" value="ECO:0007669"/>
    <property type="project" value="TreeGrafter"/>
</dbReference>
<dbReference type="Pfam" id="PF21505">
    <property type="entry name" value="RPN2_N"/>
    <property type="match status" value="1"/>
</dbReference>
<keyword evidence="5" id="KW-1185">Reference proteome</keyword>
<dbReference type="Proteomes" id="UP001187531">
    <property type="component" value="Unassembled WGS sequence"/>
</dbReference>
<organism evidence="4 5">
    <name type="scientific">Artemia franciscana</name>
    <name type="common">Brine shrimp</name>
    <name type="synonym">Artemia sanfranciscana</name>
    <dbReference type="NCBI Taxonomy" id="6661"/>
    <lineage>
        <taxon>Eukaryota</taxon>
        <taxon>Metazoa</taxon>
        <taxon>Ecdysozoa</taxon>
        <taxon>Arthropoda</taxon>
        <taxon>Crustacea</taxon>
        <taxon>Branchiopoda</taxon>
        <taxon>Anostraca</taxon>
        <taxon>Artemiidae</taxon>
        <taxon>Artemia</taxon>
    </lineage>
</organism>
<dbReference type="GO" id="GO:0034515">
    <property type="term" value="C:proteasome storage granule"/>
    <property type="evidence" value="ECO:0007669"/>
    <property type="project" value="TreeGrafter"/>
</dbReference>
<dbReference type="PANTHER" id="PTHR10943">
    <property type="entry name" value="26S PROTEASOME NON-ATPASE REGULATORY SUBUNIT"/>
    <property type="match status" value="1"/>
</dbReference>
<accession>A0AA88LFJ3</accession>
<comment type="caution">
    <text evidence="4">The sequence shown here is derived from an EMBL/GenBank/DDBJ whole genome shotgun (WGS) entry which is preliminary data.</text>
</comment>
<gene>
    <name evidence="4" type="ORF">QYM36_005249</name>
</gene>
<protein>
    <recommendedName>
        <fullName evidence="3">26S proteasome non-ATPase regulatory subunit 1/RPN2 N-terminal domain-containing protein</fullName>
    </recommendedName>
</protein>
<evidence type="ECO:0000313" key="4">
    <source>
        <dbReference type="EMBL" id="KAK2719700.1"/>
    </source>
</evidence>
<evidence type="ECO:0000313" key="5">
    <source>
        <dbReference type="Proteomes" id="UP001187531"/>
    </source>
</evidence>
<feature type="region of interest" description="Disordered" evidence="2">
    <location>
        <begin position="399"/>
        <end position="426"/>
    </location>
</feature>
<dbReference type="EMBL" id="JAVRJZ010000008">
    <property type="protein sequence ID" value="KAK2719700.1"/>
    <property type="molecule type" value="Genomic_DNA"/>
</dbReference>
<dbReference type="PANTHER" id="PTHR10943:SF2">
    <property type="entry name" value="26S PROTEASOME NON-ATPASE REGULATORY SUBUNIT 1"/>
    <property type="match status" value="1"/>
</dbReference>
<evidence type="ECO:0000259" key="3">
    <source>
        <dbReference type="Pfam" id="PF21505"/>
    </source>
</evidence>
<reference evidence="4" key="1">
    <citation type="submission" date="2023-07" db="EMBL/GenBank/DDBJ databases">
        <title>Chromosome-level genome assembly of Artemia franciscana.</title>
        <authorList>
            <person name="Jo E."/>
        </authorList>
    </citation>
    <scope>NUCLEOTIDE SEQUENCE</scope>
    <source>
        <tissue evidence="4">Whole body</tissue>
    </source>
</reference>
<evidence type="ECO:0000256" key="2">
    <source>
        <dbReference type="SAM" id="MobiDB-lite"/>
    </source>
</evidence>
<evidence type="ECO:0000256" key="1">
    <source>
        <dbReference type="ARBA" id="ARBA00022737"/>
    </source>
</evidence>
<proteinExistence type="predicted"/>
<sequence>MFSKTFLVSNCGLIALLDEPVNDLKEVALHKINQVIDEFWPEVAESVVKIEILHEDDTFAQRELAALIASKIYYHLGHFEDALTYALGAGKYFDVNSSSEFVQTIVAKCIDFYATQSVANFDGATTAKPIDPRLEGIVNKMFDYCLADGQYKQAIGIALETRRMDVFERAIKESGDIPGMLSYALKVTMGLIQNRTFRNEILRSLVRLYQGLATPDYINMVQCLIFLDDSLLVAGTLEKLILSNEVILMLQEALKVGPKNAFISLKTRLSLFSQNLGFTYSKLVNSGLGETSREFIFTCNTGTYDTLYDTLHMVYMILYWYIHLLQCSVSCRDWYINIIQSLVSEAHLDVAGVLEKHTLLIEADVLMAEQICFDLYESATQQFVTRVINTLKGTTPATAESTDVEKVATEDTAMDTDAQSPPRKKKFGPEFLNIKPNVKRERTVEIAIVGNPYYKI</sequence>
<dbReference type="AlphaFoldDB" id="A0AA88LFJ3"/>
<feature type="domain" description="26S proteasome non-ATPase regulatory subunit 1/RPN2 N-terminal" evidence="3">
    <location>
        <begin position="9"/>
        <end position="255"/>
    </location>
</feature>
<name>A0AA88LFJ3_ARTSF</name>